<evidence type="ECO:0000313" key="2">
    <source>
        <dbReference type="EMBL" id="CAH1797131.1"/>
    </source>
</evidence>
<dbReference type="InterPro" id="IPR022033">
    <property type="entry name" value="Rav1p_C"/>
</dbReference>
<dbReference type="SMART" id="SM00320">
    <property type="entry name" value="WD40"/>
    <property type="match status" value="7"/>
</dbReference>
<dbReference type="OrthoDB" id="342131at2759"/>
<gene>
    <name evidence="2" type="ORF">OFUS_LOCUS21466</name>
</gene>
<dbReference type="InterPro" id="IPR015943">
    <property type="entry name" value="WD40/YVTN_repeat-like_dom_sf"/>
</dbReference>
<dbReference type="Pfam" id="PF12234">
    <property type="entry name" value="Rav1p_C"/>
    <property type="match status" value="1"/>
</dbReference>
<sequence length="2284" mass="253000">MILYLTSVAKQNVVDWQHTQLLHVFQQQLVSGGSSHNGISSKEAIVDLRNVASFQEDFYLLVLEKAGDGGSLVHMWRIIIASDNIADGAQDTPKVQVEGEKQYDSFEAHQTSSSLNIKTTKVCTQMLDLPGSVEVINATVAAGHLSSSSIYPACFAPYLISTACSDSKVRFWRCKASKGQVVDEEVYNWVEWHMVKDSPESSSIPVRGKPIAVCCAYSGRVAVAYRLGSIKTEVEHPETKFVNLSVAIYECESTGGSEWTLEDTIDLKHTLIPDPHEEISMPGLAPGLHSEGATIPKSMSIPSLSSAQSVRRSIIEKGNIYGLLKQKHLVQLDWVSTEDGSHILTIGLGFKVLLYAPVSGELANSVSQREPEKKEHKPRGRGMLQKSKSVMVLDYVEEIRWMKLRSIEFATADALPPLPMHISWVRDGILVVGMDNEMHVYSQWRAPEGTLETSSYEDETDGTDDSRTLKEENLVSVSSSANLLMVTRMPGSPFKGSSSMTSMKVNLSTSSSYATERRSELSQGKLSKSESSTSLNLIQECGLFEAARLANPVLPQYHPKQLLELLNFGKIRRVKAILAHLVRCIAGHAGLKSLVDVSDPQSKGFGRQRALSVAAGSSPGEALSPAAITGEVQLDYVEINSIPPLPLYALLASDNDTQQAYNDTTDNNKNEQYDDLFDSVDKDDDDLDDTFTDEVTFGDLPVRRERAQSANKISQNPNYFGTSQAGLLTNYLTHTHLPGLTNLDQMYLLALADTVANCKTDFGDDSSSATGEGTKNESVDECGLRFLLSMKLHIYLLRSLPLAQRANLQKEGLGSATIVWAFHSEAEEELLGMIPSVAKGEPTWKELSQFGVGWWVRNDNTLRRLFEKVAKAAFTVNKDPLDAAIFYLAMKKKMLLWGLFRSVQDTKMSMFFKNNFSEDRWRRAALKNAFALLGRQRFQHAAAFFLLAGALRDAIEVCLNKMEDIQLAMVIARLYESELDDVMPANLKRLFKEEILGYDANGENYRSARAHPDPFLRSMANWNLKEYNASLETLMDTGIGHSHPVRKKPGYDSGDTKPQVFNFYNYLRTHPLLIRQQLASTAADKGQSVLLSGFSHGAQLSAGSQNVTYTDKITPVERRLFFSTAYKHFRAGCPALALEVLTKLPLIMDVSTDSDIHKAPSISVTDTALDTGTLGDFTTQKPLESANDFDWSTPATQTKAEEFDWGAPSFKIEDDEPDFGIPESDDDSDDNDKVEDDKPIEENDKPETEDSQKKGVQKGEMDLMGQQLKYIACLKIMMEELSTLATGFEVDGGQLRFQLYMWLEREVEMLKQLCHYGGTLTEEDASQPAKGTSSEHDDKRNSRPSLHEIILADQSDFEAKLERMARRKQWLHDNQQLLRNCLSYCSLQGACGGGLASVRMELILLLQELQQEKTQQQLLSPLPFPTTLPLLSACVASAKTVIADPIRHIDSLTKDLLHSVVEFTSPPDIDSTKNKVFVLRNLSAALSACIYQCLCDSDSFTVAMSDSTEIGMEAFSSVDVVKDNYLVSGAVRRRRQSSNSEDTPNSQPSKWPGVASLRSLLAREKDDDAPKMNILLCEALIGVYMSLLIHALSTYDANTLYRLVSHVFSEKMWNVLFGGGLKKLVKSTESAQTVKGQDDLSKQRIKFHLKVLGQQGSSQTSSEGKQQYKDKFVPPKQNMVTYFMTKPYVPPDAQGIDCIDYDSDVSLDSEDDYNDENSLNLHDEGMQQHSDPTSYSWCLLRYAIMKYVLNNMKTFLPQVGLEIPELPVSSPLLQAVVSSLGHWEMNCLEELEQFPGPPDDYIPGCYTDSTNTGPAILKYKAMLEPINTPFLCDNHSSLPCKRLWHYLVKKEILQDVFIRFIFKKRKVAEPLGDTGGDVVDTGVQRIPSPVKIIHKDQDIITAFAINQANLNCVALAVPKEVIEMEVSGILNPPSWLEDDTEYDIETIKNNAPSSQHPDDFLVIQTPSEQQETSSGSSVHTPTAPGVVPAPTYNSSGMTGRGGSVMSKRNLPNIRRMGSHPHLPYYLTGGTDGSVKLYEWGHDQCISTAREPGTQAKVTKILFNAQGNKFGVAEGEGSLCLWQVGLGVNMSKPFMKLKCHTKTTYDFTFVGSSSLLATAGASTDNKNVCLWDTLMSPKNSLVHSFACHDSGAPSLLYAAQNQCIISGGKRGEICIFDIRQRQIRHTFQAHESSVRCLAMDPSEEFFITGSSDGDIKIWGLTVHQLMASLPGEHAKSSIFRNMHGAHTGCIQLMIGPRGHLYSCGADGSLKVRQLPDRDIVVQSVL</sequence>
<dbReference type="PANTHER" id="PTHR13950">
    <property type="entry name" value="RABCONNECTIN-RELATED"/>
    <property type="match status" value="1"/>
</dbReference>
<evidence type="ECO:0000256" key="1">
    <source>
        <dbReference type="SAM" id="MobiDB-lite"/>
    </source>
</evidence>
<dbReference type="EMBL" id="CAIIXF020000010">
    <property type="protein sequence ID" value="CAH1797131.1"/>
    <property type="molecule type" value="Genomic_DNA"/>
</dbReference>
<dbReference type="SUPFAM" id="SSF50978">
    <property type="entry name" value="WD40 repeat-like"/>
    <property type="match status" value="1"/>
</dbReference>
<dbReference type="FunFam" id="2.130.10.10:FF:000651">
    <property type="entry name" value="RaBConnectin related"/>
    <property type="match status" value="1"/>
</dbReference>
<dbReference type="PANTHER" id="PTHR13950:SF9">
    <property type="entry name" value="RABCONNECTIN-3A"/>
    <property type="match status" value="1"/>
</dbReference>
<accession>A0A8J1XUU7</accession>
<name>A0A8J1XUU7_OWEFU</name>
<proteinExistence type="predicted"/>
<dbReference type="InterPro" id="IPR036322">
    <property type="entry name" value="WD40_repeat_dom_sf"/>
</dbReference>
<dbReference type="InterPro" id="IPR001680">
    <property type="entry name" value="WD40_rpt"/>
</dbReference>
<dbReference type="GO" id="GO:0007035">
    <property type="term" value="P:vacuolar acidification"/>
    <property type="evidence" value="ECO:0007669"/>
    <property type="project" value="TreeGrafter"/>
</dbReference>
<organism evidence="2 3">
    <name type="scientific">Owenia fusiformis</name>
    <name type="common">Polychaete worm</name>
    <dbReference type="NCBI Taxonomy" id="6347"/>
    <lineage>
        <taxon>Eukaryota</taxon>
        <taxon>Metazoa</taxon>
        <taxon>Spiralia</taxon>
        <taxon>Lophotrochozoa</taxon>
        <taxon>Annelida</taxon>
        <taxon>Polychaeta</taxon>
        <taxon>Sedentaria</taxon>
        <taxon>Canalipalpata</taxon>
        <taxon>Sabellida</taxon>
        <taxon>Oweniida</taxon>
        <taxon>Oweniidae</taxon>
        <taxon>Owenia</taxon>
    </lineage>
</organism>
<comment type="caution">
    <text evidence="2">The sequence shown here is derived from an EMBL/GenBank/DDBJ whole genome shotgun (WGS) entry which is preliminary data.</text>
</comment>
<feature type="region of interest" description="Disordered" evidence="1">
    <location>
        <begin position="1200"/>
        <end position="1260"/>
    </location>
</feature>
<feature type="region of interest" description="Disordered" evidence="1">
    <location>
        <begin position="1966"/>
        <end position="2002"/>
    </location>
</feature>
<feature type="region of interest" description="Disordered" evidence="1">
    <location>
        <begin position="1322"/>
        <end position="1345"/>
    </location>
</feature>
<keyword evidence="3" id="KW-1185">Reference proteome</keyword>
<dbReference type="PROSITE" id="PS50082">
    <property type="entry name" value="WD_REPEATS_2"/>
    <property type="match status" value="1"/>
</dbReference>
<evidence type="ECO:0000313" key="3">
    <source>
        <dbReference type="Proteomes" id="UP000749559"/>
    </source>
</evidence>
<feature type="compositionally biased region" description="Acidic residues" evidence="1">
    <location>
        <begin position="1213"/>
        <end position="1234"/>
    </location>
</feature>
<dbReference type="Gene3D" id="2.130.10.10">
    <property type="entry name" value="YVTN repeat-like/Quinoprotein amine dehydrogenase"/>
    <property type="match status" value="1"/>
</dbReference>
<feature type="compositionally biased region" description="Polar residues" evidence="1">
    <location>
        <begin position="1537"/>
        <end position="1549"/>
    </location>
</feature>
<dbReference type="Proteomes" id="UP000749559">
    <property type="component" value="Unassembled WGS sequence"/>
</dbReference>
<reference evidence="2" key="1">
    <citation type="submission" date="2022-03" db="EMBL/GenBank/DDBJ databases">
        <authorList>
            <person name="Martin C."/>
        </authorList>
    </citation>
    <scope>NUCLEOTIDE SEQUENCE</scope>
</reference>
<feature type="compositionally biased region" description="Low complexity" evidence="1">
    <location>
        <begin position="1980"/>
        <end position="1991"/>
    </location>
</feature>
<dbReference type="Pfam" id="PF00400">
    <property type="entry name" value="WD40"/>
    <property type="match status" value="1"/>
</dbReference>
<dbReference type="InterPro" id="IPR052208">
    <property type="entry name" value="DmX-like/RAVE_component"/>
</dbReference>
<dbReference type="PROSITE" id="PS50294">
    <property type="entry name" value="WD_REPEATS_REGION"/>
    <property type="match status" value="1"/>
</dbReference>
<feature type="compositionally biased region" description="Basic and acidic residues" evidence="1">
    <location>
        <begin position="1235"/>
        <end position="1260"/>
    </location>
</feature>
<protein>
    <submittedName>
        <fullName evidence="2">Uncharacterized protein</fullName>
    </submittedName>
</protein>
<feature type="compositionally biased region" description="Polar residues" evidence="1">
    <location>
        <begin position="1966"/>
        <end position="1979"/>
    </location>
</feature>
<dbReference type="GO" id="GO:0043291">
    <property type="term" value="C:RAVE complex"/>
    <property type="evidence" value="ECO:0007669"/>
    <property type="project" value="TreeGrafter"/>
</dbReference>
<feature type="region of interest" description="Disordered" evidence="1">
    <location>
        <begin position="1532"/>
        <end position="1552"/>
    </location>
</feature>